<dbReference type="PANTHER" id="PTHR33452:SF1">
    <property type="entry name" value="INNER MEMBRANE PROTEIN YPHA-RELATED"/>
    <property type="match status" value="1"/>
</dbReference>
<feature type="transmembrane region" description="Helical" evidence="6">
    <location>
        <begin position="118"/>
        <end position="144"/>
    </location>
</feature>
<proteinExistence type="predicted"/>
<keyword evidence="2" id="KW-1003">Cell membrane</keyword>
<accession>A0ABD5Z1J6</accession>
<dbReference type="InterPro" id="IPR032808">
    <property type="entry name" value="DoxX"/>
</dbReference>
<comment type="subcellular location">
    <subcellularLocation>
        <location evidence="1">Cell membrane</location>
        <topology evidence="1">Multi-pass membrane protein</topology>
    </subcellularLocation>
</comment>
<evidence type="ECO:0000256" key="6">
    <source>
        <dbReference type="SAM" id="Phobius"/>
    </source>
</evidence>
<dbReference type="RefSeq" id="WP_279529004.1">
    <property type="nucleotide sequence ID" value="NZ_CP122312.1"/>
</dbReference>
<dbReference type="EMBL" id="JBHTAR010000011">
    <property type="protein sequence ID" value="MFC7199057.1"/>
    <property type="molecule type" value="Genomic_DNA"/>
</dbReference>
<keyword evidence="3 6" id="KW-0812">Transmembrane</keyword>
<keyword evidence="5 6" id="KW-0472">Membrane</keyword>
<gene>
    <name evidence="7" type="ORF">ACFQJ9_06450</name>
</gene>
<dbReference type="Proteomes" id="UP001596447">
    <property type="component" value="Unassembled WGS sequence"/>
</dbReference>
<feature type="transmembrane region" description="Helical" evidence="6">
    <location>
        <begin position="82"/>
        <end position="106"/>
    </location>
</feature>
<sequence>MHSTRSVDGPLAPHVDYVTEGGGPSLDALHFLWDVVSEPLNAALLGGGAFAVLVVVLGYLRFRPFQRDFEALRDALSEYEQYLPWMLRLAIGLPLIGAGFAGYFFAPNIPAPTKVFQVLVGFLLLFGLGTRVVAFVGLLGYLVGLVVEPYLLIASEFVGGFLGIMLLGSGRPSADHLLQRVADAPGTSYGRIDPLHSLVSRFNRAIDPYEPYAATVVRVGLGFNFAYLGVVEKLLQPGRALQVVEKYDLTQVVPVDPGMWVIGAGLTELAIGVFLLLGLFTRGVSAVAFIVLTTTLFGLPDDPVLAHVSLFGLASMLFVTGSGPLALDNRLRSLAARVGLVPGSTAQAGQ</sequence>
<evidence type="ECO:0000256" key="3">
    <source>
        <dbReference type="ARBA" id="ARBA00022692"/>
    </source>
</evidence>
<evidence type="ECO:0000256" key="5">
    <source>
        <dbReference type="ARBA" id="ARBA00023136"/>
    </source>
</evidence>
<comment type="caution">
    <text evidence="7">The sequence shown here is derived from an EMBL/GenBank/DDBJ whole genome shotgun (WGS) entry which is preliminary data.</text>
</comment>
<evidence type="ECO:0000313" key="7">
    <source>
        <dbReference type="EMBL" id="MFC7199057.1"/>
    </source>
</evidence>
<feature type="transmembrane region" description="Helical" evidence="6">
    <location>
        <begin position="269"/>
        <end position="292"/>
    </location>
</feature>
<evidence type="ECO:0000313" key="8">
    <source>
        <dbReference type="Proteomes" id="UP001596447"/>
    </source>
</evidence>
<dbReference type="InterPro" id="IPR051907">
    <property type="entry name" value="DoxX-like_oxidoreductase"/>
</dbReference>
<reference evidence="7 8" key="1">
    <citation type="journal article" date="2019" name="Int. J. Syst. Evol. Microbiol.">
        <title>The Global Catalogue of Microorganisms (GCM) 10K type strain sequencing project: providing services to taxonomists for standard genome sequencing and annotation.</title>
        <authorList>
            <consortium name="The Broad Institute Genomics Platform"/>
            <consortium name="The Broad Institute Genome Sequencing Center for Infectious Disease"/>
            <person name="Wu L."/>
            <person name="Ma J."/>
        </authorList>
    </citation>
    <scope>NUCLEOTIDE SEQUENCE [LARGE SCALE GENOMIC DNA]</scope>
    <source>
        <strain evidence="7 8">XZGYJ-43</strain>
    </source>
</reference>
<evidence type="ECO:0000256" key="4">
    <source>
        <dbReference type="ARBA" id="ARBA00022989"/>
    </source>
</evidence>
<evidence type="ECO:0000256" key="1">
    <source>
        <dbReference type="ARBA" id="ARBA00004651"/>
    </source>
</evidence>
<dbReference type="Pfam" id="PF07681">
    <property type="entry name" value="DoxX"/>
    <property type="match status" value="1"/>
</dbReference>
<feature type="transmembrane region" description="Helical" evidence="6">
    <location>
        <begin position="42"/>
        <end position="62"/>
    </location>
</feature>
<name>A0ABD5Z1J6_9EURY</name>
<dbReference type="PANTHER" id="PTHR33452">
    <property type="entry name" value="OXIDOREDUCTASE CATD-RELATED"/>
    <property type="match status" value="1"/>
</dbReference>
<dbReference type="GO" id="GO:0005886">
    <property type="term" value="C:plasma membrane"/>
    <property type="evidence" value="ECO:0007669"/>
    <property type="project" value="UniProtKB-SubCell"/>
</dbReference>
<keyword evidence="8" id="KW-1185">Reference proteome</keyword>
<dbReference type="AlphaFoldDB" id="A0ABD5Z1J6"/>
<feature type="transmembrane region" description="Helical" evidence="6">
    <location>
        <begin position="150"/>
        <end position="170"/>
    </location>
</feature>
<evidence type="ECO:0000256" key="2">
    <source>
        <dbReference type="ARBA" id="ARBA00022475"/>
    </source>
</evidence>
<organism evidence="7 8">
    <name type="scientific">Halospeciosus flavus</name>
    <dbReference type="NCBI Taxonomy" id="3032283"/>
    <lineage>
        <taxon>Archaea</taxon>
        <taxon>Methanobacteriati</taxon>
        <taxon>Methanobacteriota</taxon>
        <taxon>Stenosarchaea group</taxon>
        <taxon>Halobacteria</taxon>
        <taxon>Halobacteriales</taxon>
        <taxon>Halobacteriaceae</taxon>
        <taxon>Halospeciosus</taxon>
    </lineage>
</organism>
<protein>
    <submittedName>
        <fullName evidence="7">DoxX family protein</fullName>
    </submittedName>
</protein>
<feature type="transmembrane region" description="Helical" evidence="6">
    <location>
        <begin position="304"/>
        <end position="327"/>
    </location>
</feature>
<keyword evidence="4 6" id="KW-1133">Transmembrane helix</keyword>